<protein>
    <recommendedName>
        <fullName evidence="6">Flavin-containing monooxygenase</fullName>
        <ecNumber evidence="6">1.-.-.-</ecNumber>
    </recommendedName>
</protein>
<dbReference type="InterPro" id="IPR020946">
    <property type="entry name" value="Flavin_mOase-like"/>
</dbReference>
<proteinExistence type="inferred from homology"/>
<keyword evidence="3 6" id="KW-0274">FAD</keyword>
<dbReference type="SUPFAM" id="SSF51905">
    <property type="entry name" value="FAD/NAD(P)-binding domain"/>
    <property type="match status" value="2"/>
</dbReference>
<dbReference type="InterPro" id="IPR036188">
    <property type="entry name" value="FAD/NAD-bd_sf"/>
</dbReference>
<dbReference type="PROSITE" id="PS51257">
    <property type="entry name" value="PROKAR_LIPOPROTEIN"/>
    <property type="match status" value="1"/>
</dbReference>
<comment type="cofactor">
    <cofactor evidence="6">
        <name>FAD</name>
        <dbReference type="ChEBI" id="CHEBI:57692"/>
    </cofactor>
</comment>
<evidence type="ECO:0000313" key="8">
    <source>
        <dbReference type="Proteomes" id="UP001341281"/>
    </source>
</evidence>
<evidence type="ECO:0000256" key="1">
    <source>
        <dbReference type="ARBA" id="ARBA00009183"/>
    </source>
</evidence>
<evidence type="ECO:0000256" key="4">
    <source>
        <dbReference type="ARBA" id="ARBA00022857"/>
    </source>
</evidence>
<dbReference type="GO" id="GO:0050661">
    <property type="term" value="F:NADP binding"/>
    <property type="evidence" value="ECO:0007669"/>
    <property type="project" value="InterPro"/>
</dbReference>
<dbReference type="InterPro" id="IPR000960">
    <property type="entry name" value="Flavin_mOase"/>
</dbReference>
<keyword evidence="2 6" id="KW-0285">Flavoprotein</keyword>
<evidence type="ECO:0000256" key="6">
    <source>
        <dbReference type="RuleBase" id="RU361177"/>
    </source>
</evidence>
<dbReference type="GO" id="GO:0050660">
    <property type="term" value="F:flavin adenine dinucleotide binding"/>
    <property type="evidence" value="ECO:0007669"/>
    <property type="project" value="InterPro"/>
</dbReference>
<evidence type="ECO:0000256" key="3">
    <source>
        <dbReference type="ARBA" id="ARBA00022827"/>
    </source>
</evidence>
<dbReference type="PRINTS" id="PR00368">
    <property type="entry name" value="FADPNR"/>
</dbReference>
<reference evidence="7 8" key="1">
    <citation type="submission" date="2024-02" db="EMBL/GenBank/DDBJ databases">
        <title>High-quality chromosome-scale genome assembly of Pensacola bahiagrass (Paspalum notatum Flugge var. saurae).</title>
        <authorList>
            <person name="Vega J.M."/>
            <person name="Podio M."/>
            <person name="Orjuela J."/>
            <person name="Siena L.A."/>
            <person name="Pessino S.C."/>
            <person name="Combes M.C."/>
            <person name="Mariac C."/>
            <person name="Albertini E."/>
            <person name="Pupilli F."/>
            <person name="Ortiz J.P.A."/>
            <person name="Leblanc O."/>
        </authorList>
    </citation>
    <scope>NUCLEOTIDE SEQUENCE [LARGE SCALE GENOMIC DNA]</scope>
    <source>
        <strain evidence="7">R1</strain>
        <tissue evidence="7">Leaf</tissue>
    </source>
</reference>
<dbReference type="Proteomes" id="UP001341281">
    <property type="component" value="Chromosome 09"/>
</dbReference>
<comment type="similarity">
    <text evidence="1 6">Belongs to the FMO family.</text>
</comment>
<keyword evidence="4" id="KW-0521">NADP</keyword>
<name>A0AAQ3UJ24_PASNO</name>
<dbReference type="AlphaFoldDB" id="A0AAQ3UJ24"/>
<dbReference type="PIRSF" id="PIRSF000332">
    <property type="entry name" value="FMO"/>
    <property type="match status" value="1"/>
</dbReference>
<dbReference type="GO" id="GO:0004499">
    <property type="term" value="F:N,N-dimethylaniline monooxygenase activity"/>
    <property type="evidence" value="ECO:0007669"/>
    <property type="project" value="InterPro"/>
</dbReference>
<dbReference type="Gene3D" id="3.50.50.60">
    <property type="entry name" value="FAD/NAD(P)-binding domain"/>
    <property type="match status" value="2"/>
</dbReference>
<organism evidence="7 8">
    <name type="scientific">Paspalum notatum var. saurae</name>
    <dbReference type="NCBI Taxonomy" id="547442"/>
    <lineage>
        <taxon>Eukaryota</taxon>
        <taxon>Viridiplantae</taxon>
        <taxon>Streptophyta</taxon>
        <taxon>Embryophyta</taxon>
        <taxon>Tracheophyta</taxon>
        <taxon>Spermatophyta</taxon>
        <taxon>Magnoliopsida</taxon>
        <taxon>Liliopsida</taxon>
        <taxon>Poales</taxon>
        <taxon>Poaceae</taxon>
        <taxon>PACMAD clade</taxon>
        <taxon>Panicoideae</taxon>
        <taxon>Andropogonodae</taxon>
        <taxon>Paspaleae</taxon>
        <taxon>Paspalinae</taxon>
        <taxon>Paspalum</taxon>
    </lineage>
</organism>
<dbReference type="PANTHER" id="PTHR23023">
    <property type="entry name" value="DIMETHYLANILINE MONOOXYGENASE"/>
    <property type="match status" value="1"/>
</dbReference>
<dbReference type="FunFam" id="3.50.50.60:FF:000170">
    <property type="entry name" value="Flavin-containing monooxygenase"/>
    <property type="match status" value="1"/>
</dbReference>
<accession>A0AAQ3UJ24</accession>
<evidence type="ECO:0000256" key="5">
    <source>
        <dbReference type="ARBA" id="ARBA00023002"/>
    </source>
</evidence>
<sequence length="547" mass="59413">MEDARKLKRVAIIGAGPSGLTACKHALSKGFRPVVFEAADGVGGVWTRTLASTKLQTPAAAFRFSDFPWPADVTTAAELPRSDQVAAYMAAYARQFGVLERVRFGAKVVAAKYVGAPEREVAAWERWSGNGEAFGDGTGEWHLTVEEHTAGRSSEHTTSTHQQVLYKFDFLILCVGRYGVAKLPTFPEGRGPEVFKGRVLHSMDYSRMPHADADELIRGKRVVVVGSGKSGVDTVAQCAQANGTKHPCTLVYRTAAWMLDPNLTLGASLGTLLNSRLAQLMVHKPEEGFALWLLAAVLSPIGWVVAKVTEAYYRALMPIGKHGTVPDHGLSASMFSWRFGLLPDGFYGMVDDGSVVLKRCGGGSSSLLGFCADGLLLLDDADGEAGERVDADVVILATGFDADRLLSGVFVSPWFQEMVAAGATMLPLYRHCVHPRIPQMAVVGYAESAASIYPYEMMAKWVAHLLDGAVRLPSVAAMERSVAEWERWGRWAKRRGGAVFLKSCIATITTWYHDQLCRDMGYSTARKGGLLAEWLQPYGPTDYASIL</sequence>
<dbReference type="InterPro" id="IPR050346">
    <property type="entry name" value="FMO-like"/>
</dbReference>
<evidence type="ECO:0000313" key="7">
    <source>
        <dbReference type="EMBL" id="WVZ92926.1"/>
    </source>
</evidence>
<gene>
    <name evidence="7" type="ORF">U9M48_038956</name>
</gene>
<dbReference type="EMBL" id="CP144753">
    <property type="protein sequence ID" value="WVZ92926.1"/>
    <property type="molecule type" value="Genomic_DNA"/>
</dbReference>
<evidence type="ECO:0000256" key="2">
    <source>
        <dbReference type="ARBA" id="ARBA00022630"/>
    </source>
</evidence>
<keyword evidence="5 6" id="KW-0560">Oxidoreductase</keyword>
<dbReference type="Pfam" id="PF00743">
    <property type="entry name" value="FMO-like"/>
    <property type="match status" value="2"/>
</dbReference>
<dbReference type="EC" id="1.-.-.-" evidence="6"/>
<keyword evidence="6" id="KW-0503">Monooxygenase</keyword>
<dbReference type="FunFam" id="3.50.50.60:FF:000169">
    <property type="entry name" value="Flavin-containing monooxygenase"/>
    <property type="match status" value="1"/>
</dbReference>
<keyword evidence="8" id="KW-1185">Reference proteome</keyword>